<dbReference type="AlphaFoldDB" id="A0A382EUC7"/>
<accession>A0A382EUC7</accession>
<evidence type="ECO:0000259" key="2">
    <source>
        <dbReference type="Pfam" id="PF14088"/>
    </source>
</evidence>
<reference evidence="3" key="1">
    <citation type="submission" date="2018-05" db="EMBL/GenBank/DDBJ databases">
        <authorList>
            <person name="Lanie J.A."/>
            <person name="Ng W.-L."/>
            <person name="Kazmierczak K.M."/>
            <person name="Andrzejewski T.M."/>
            <person name="Davidsen T.M."/>
            <person name="Wayne K.J."/>
            <person name="Tettelin H."/>
            <person name="Glass J.I."/>
            <person name="Rusch D."/>
            <person name="Podicherti R."/>
            <person name="Tsui H.-C.T."/>
            <person name="Winkler M.E."/>
        </authorList>
    </citation>
    <scope>NUCLEOTIDE SEQUENCE</scope>
</reference>
<name>A0A382EUC7_9ZZZZ</name>
<dbReference type="EMBL" id="UINC01046048">
    <property type="protein sequence ID" value="SVB53563.1"/>
    <property type="molecule type" value="Genomic_DNA"/>
</dbReference>
<protein>
    <recommendedName>
        <fullName evidence="2">DUF4268 domain-containing protein</fullName>
    </recommendedName>
</protein>
<evidence type="ECO:0000256" key="1">
    <source>
        <dbReference type="SAM" id="MobiDB-lite"/>
    </source>
</evidence>
<gene>
    <name evidence="3" type="ORF">METZ01_LOCUS206417</name>
</gene>
<sequence length="170" mass="20005">MAYLHGEQSQASQQQPTLQGWPKMIRDSGLERKFQDLVVKEGQRVGGFTFNFKANKVRAMKQHVGKSLWMTYVQRPSFTRVELYIYRGPDNYDETFELFEKFHEHKSEINAAFGRKLNWDADPEKNACRIEVTYNGFDLHDQSCWDDFAKRMVSDMNKLNIALEPHYSNL</sequence>
<feature type="domain" description="DUF4268" evidence="2">
    <location>
        <begin position="77"/>
        <end position="165"/>
    </location>
</feature>
<dbReference type="InterPro" id="IPR025364">
    <property type="entry name" value="DUF4268"/>
</dbReference>
<organism evidence="3">
    <name type="scientific">marine metagenome</name>
    <dbReference type="NCBI Taxonomy" id="408172"/>
    <lineage>
        <taxon>unclassified sequences</taxon>
        <taxon>metagenomes</taxon>
        <taxon>ecological metagenomes</taxon>
    </lineage>
</organism>
<feature type="region of interest" description="Disordered" evidence="1">
    <location>
        <begin position="1"/>
        <end position="20"/>
    </location>
</feature>
<evidence type="ECO:0000313" key="3">
    <source>
        <dbReference type="EMBL" id="SVB53563.1"/>
    </source>
</evidence>
<proteinExistence type="predicted"/>
<dbReference type="Pfam" id="PF14088">
    <property type="entry name" value="DUF4268"/>
    <property type="match status" value="1"/>
</dbReference>